<evidence type="ECO:0000313" key="1">
    <source>
        <dbReference type="EMBL" id="MXV62705.1"/>
    </source>
</evidence>
<dbReference type="Proteomes" id="UP000434101">
    <property type="component" value="Unassembled WGS sequence"/>
</dbReference>
<gene>
    <name evidence="1" type="ORF">GS429_11645</name>
</gene>
<evidence type="ECO:0000313" key="2">
    <source>
        <dbReference type="Proteomes" id="UP000434101"/>
    </source>
</evidence>
<protein>
    <recommendedName>
        <fullName evidence="3">SRPBCC family protein</fullName>
    </recommendedName>
</protein>
<dbReference type="Gene3D" id="3.30.530.20">
    <property type="match status" value="1"/>
</dbReference>
<dbReference type="OrthoDB" id="195304at2157"/>
<keyword evidence="2" id="KW-1185">Reference proteome</keyword>
<accession>A0A6B0VNC9</accession>
<dbReference type="InterPro" id="IPR023393">
    <property type="entry name" value="START-like_dom_sf"/>
</dbReference>
<organism evidence="1 2">
    <name type="scientific">Natronorubrum halalkaliphilum</name>
    <dbReference type="NCBI Taxonomy" id="2691917"/>
    <lineage>
        <taxon>Archaea</taxon>
        <taxon>Methanobacteriati</taxon>
        <taxon>Methanobacteriota</taxon>
        <taxon>Stenosarchaea group</taxon>
        <taxon>Halobacteria</taxon>
        <taxon>Halobacteriales</taxon>
        <taxon>Natrialbaceae</taxon>
        <taxon>Natronorubrum</taxon>
    </lineage>
</organism>
<dbReference type="AlphaFoldDB" id="A0A6B0VNC9"/>
<dbReference type="SUPFAM" id="SSF55961">
    <property type="entry name" value="Bet v1-like"/>
    <property type="match status" value="1"/>
</dbReference>
<sequence length="154" mass="18064">MTTFKYEVEIQVPVEYSFEWGLDPENWQRSMPGITNVEVLGETDEGTRHRTTFKMFGQSSTDESTFIVVEPNEHAYSRIEGPDMFGEMHYRFSETPEGSLVHFEAEFDDPESLVERTLQPVFNRYLDRQFRNHLQTMKDLVEAEHAETEAVMSR</sequence>
<dbReference type="InterPro" id="IPR019587">
    <property type="entry name" value="Polyketide_cyclase/dehydratase"/>
</dbReference>
<dbReference type="RefSeq" id="WP_160065529.1">
    <property type="nucleotide sequence ID" value="NZ_WUYX01000036.1"/>
</dbReference>
<comment type="caution">
    <text evidence="1">The sequence shown here is derived from an EMBL/GenBank/DDBJ whole genome shotgun (WGS) entry which is preliminary data.</text>
</comment>
<name>A0A6B0VNC9_9EURY</name>
<proteinExistence type="predicted"/>
<reference evidence="1 2" key="1">
    <citation type="submission" date="2020-01" db="EMBL/GenBank/DDBJ databases">
        <title>Natronorubrum sp. JWXQ-INN 674 isolated from Inner Mongolia Autonomous Region of China.</title>
        <authorList>
            <person name="Xue Q."/>
        </authorList>
    </citation>
    <scope>NUCLEOTIDE SEQUENCE [LARGE SCALE GENOMIC DNA]</scope>
    <source>
        <strain evidence="1 2">JWXQ-INN-674</strain>
    </source>
</reference>
<evidence type="ECO:0008006" key="3">
    <source>
        <dbReference type="Google" id="ProtNLM"/>
    </source>
</evidence>
<dbReference type="EMBL" id="WUYX01000036">
    <property type="protein sequence ID" value="MXV62705.1"/>
    <property type="molecule type" value="Genomic_DNA"/>
</dbReference>
<dbReference type="Pfam" id="PF10604">
    <property type="entry name" value="Polyketide_cyc2"/>
    <property type="match status" value="1"/>
</dbReference>